<dbReference type="InterPro" id="IPR042462">
    <property type="entry name" value="ARMC7"/>
</dbReference>
<proteinExistence type="predicted"/>
<dbReference type="PANTHER" id="PTHR46263">
    <property type="entry name" value="ARMADILLO REPEAT-CONTAINING PROTEIN 7"/>
    <property type="match status" value="1"/>
</dbReference>
<name>A0AAN9Z6C7_9ORTH</name>
<dbReference type="InterPro" id="IPR016024">
    <property type="entry name" value="ARM-type_fold"/>
</dbReference>
<organism evidence="1 2">
    <name type="scientific">Gryllus longicercus</name>
    <dbReference type="NCBI Taxonomy" id="2509291"/>
    <lineage>
        <taxon>Eukaryota</taxon>
        <taxon>Metazoa</taxon>
        <taxon>Ecdysozoa</taxon>
        <taxon>Arthropoda</taxon>
        <taxon>Hexapoda</taxon>
        <taxon>Insecta</taxon>
        <taxon>Pterygota</taxon>
        <taxon>Neoptera</taxon>
        <taxon>Polyneoptera</taxon>
        <taxon>Orthoptera</taxon>
        <taxon>Ensifera</taxon>
        <taxon>Gryllidea</taxon>
        <taxon>Grylloidea</taxon>
        <taxon>Gryllidae</taxon>
        <taxon>Gryllinae</taxon>
        <taxon>Gryllus</taxon>
    </lineage>
</organism>
<protein>
    <recommendedName>
        <fullName evidence="3">Armadillo repeat-containing protein 7</fullName>
    </recommendedName>
</protein>
<evidence type="ECO:0000313" key="1">
    <source>
        <dbReference type="EMBL" id="KAK7869908.1"/>
    </source>
</evidence>
<gene>
    <name evidence="1" type="ORF">R5R35_013704</name>
</gene>
<comment type="caution">
    <text evidence="1">The sequence shown here is derived from an EMBL/GenBank/DDBJ whole genome shotgun (WGS) entry which is preliminary data.</text>
</comment>
<evidence type="ECO:0008006" key="3">
    <source>
        <dbReference type="Google" id="ProtNLM"/>
    </source>
</evidence>
<dbReference type="SUPFAM" id="SSF48371">
    <property type="entry name" value="ARM repeat"/>
    <property type="match status" value="1"/>
</dbReference>
<dbReference type="EMBL" id="JAZDUA010000066">
    <property type="protein sequence ID" value="KAK7869908.1"/>
    <property type="molecule type" value="Genomic_DNA"/>
</dbReference>
<sequence>MFTKNLKNKSNPERKEYLKQLVTEFKETKSFDAKQQVLANLANFAYDPVNYEYLRENAVIDLFLEEISKEESTLMKFALAGLCNLSLDAENKDYILHCNGVKIIFPCLSSQDEDIVLSAITTLMFLVNPASKAEITCEEIASQMVQLSHSPCARIRNLVTIFIEDYCTKEQVPSINTSEYCVESPNAAD</sequence>
<accession>A0AAN9Z6C7</accession>
<keyword evidence="2" id="KW-1185">Reference proteome</keyword>
<dbReference type="AlphaFoldDB" id="A0AAN9Z6C7"/>
<reference evidence="1 2" key="1">
    <citation type="submission" date="2024-03" db="EMBL/GenBank/DDBJ databases">
        <title>The genome assembly and annotation of the cricket Gryllus longicercus Weissman &amp; Gray.</title>
        <authorList>
            <person name="Szrajer S."/>
            <person name="Gray D."/>
            <person name="Ylla G."/>
        </authorList>
    </citation>
    <scope>NUCLEOTIDE SEQUENCE [LARGE SCALE GENOMIC DNA]</scope>
    <source>
        <strain evidence="1">DAG 2021-001</strain>
        <tissue evidence="1">Whole body minus gut</tissue>
    </source>
</reference>
<evidence type="ECO:0000313" key="2">
    <source>
        <dbReference type="Proteomes" id="UP001378592"/>
    </source>
</evidence>
<dbReference type="Gene3D" id="1.25.10.10">
    <property type="entry name" value="Leucine-rich Repeat Variant"/>
    <property type="match status" value="1"/>
</dbReference>
<dbReference type="PANTHER" id="PTHR46263:SF1">
    <property type="entry name" value="ARMADILLO REPEAT-CONTAINING PROTEIN 7"/>
    <property type="match status" value="1"/>
</dbReference>
<dbReference type="InterPro" id="IPR011989">
    <property type="entry name" value="ARM-like"/>
</dbReference>
<dbReference type="Proteomes" id="UP001378592">
    <property type="component" value="Unassembled WGS sequence"/>
</dbReference>